<reference evidence="3 4" key="1">
    <citation type="submission" date="2017-01" db="EMBL/GenBank/DDBJ databases">
        <authorList>
            <person name="Varghese N."/>
            <person name="Submissions S."/>
        </authorList>
    </citation>
    <scope>NUCLEOTIDE SEQUENCE [LARGE SCALE GENOMIC DNA]</scope>
    <source>
        <strain evidence="3 4">DSM 18447</strain>
    </source>
</reference>
<name>A0AA45W7A1_9RHOB</name>
<evidence type="ECO:0000313" key="3">
    <source>
        <dbReference type="EMBL" id="SIT07966.1"/>
    </source>
</evidence>
<dbReference type="AlphaFoldDB" id="A0AA45W7A1"/>
<feature type="region of interest" description="Disordered" evidence="1">
    <location>
        <begin position="1"/>
        <end position="20"/>
    </location>
</feature>
<evidence type="ECO:0000256" key="2">
    <source>
        <dbReference type="SAM" id="Phobius"/>
    </source>
</evidence>
<dbReference type="EMBL" id="FTOU01000016">
    <property type="protein sequence ID" value="SIT07966.1"/>
    <property type="molecule type" value="Genomic_DNA"/>
</dbReference>
<keyword evidence="2" id="KW-0472">Membrane</keyword>
<sequence>MSFEPYRRGSIRKSEGHTPGVTKTVTCYARQSFNLAVFQFLPVGAGLIIHIQIW</sequence>
<dbReference type="Proteomes" id="UP000186216">
    <property type="component" value="Unassembled WGS sequence"/>
</dbReference>
<evidence type="ECO:0000313" key="4">
    <source>
        <dbReference type="Proteomes" id="UP000186216"/>
    </source>
</evidence>
<keyword evidence="2" id="KW-1133">Transmembrane helix</keyword>
<comment type="caution">
    <text evidence="3">The sequence shown here is derived from an EMBL/GenBank/DDBJ whole genome shotgun (WGS) entry which is preliminary data.</text>
</comment>
<accession>A0AA45W7A1</accession>
<evidence type="ECO:0000256" key="1">
    <source>
        <dbReference type="SAM" id="MobiDB-lite"/>
    </source>
</evidence>
<gene>
    <name evidence="3" type="ORF">SAMN05421772_11649</name>
</gene>
<feature type="transmembrane region" description="Helical" evidence="2">
    <location>
        <begin position="33"/>
        <end position="53"/>
    </location>
</feature>
<protein>
    <submittedName>
        <fullName evidence="3">Uncharacterized protein</fullName>
    </submittedName>
</protein>
<organism evidence="3 4">
    <name type="scientific">Paracoccus saliphilus</name>
    <dbReference type="NCBI Taxonomy" id="405559"/>
    <lineage>
        <taxon>Bacteria</taxon>
        <taxon>Pseudomonadati</taxon>
        <taxon>Pseudomonadota</taxon>
        <taxon>Alphaproteobacteria</taxon>
        <taxon>Rhodobacterales</taxon>
        <taxon>Paracoccaceae</taxon>
        <taxon>Paracoccus</taxon>
    </lineage>
</organism>
<proteinExistence type="predicted"/>
<keyword evidence="2" id="KW-0812">Transmembrane</keyword>